<accession>A0ABX6P866</accession>
<dbReference type="PROSITE" id="PS50994">
    <property type="entry name" value="INTEGRASE"/>
    <property type="match status" value="1"/>
</dbReference>
<dbReference type="SUPFAM" id="SSF53098">
    <property type="entry name" value="Ribonuclease H-like"/>
    <property type="match status" value="1"/>
</dbReference>
<name>A0ABX6P866_9BURK</name>
<organism evidence="3 4">
    <name type="scientific">Ramlibacter terrae</name>
    <dbReference type="NCBI Taxonomy" id="2732511"/>
    <lineage>
        <taxon>Bacteria</taxon>
        <taxon>Pseudomonadati</taxon>
        <taxon>Pseudomonadota</taxon>
        <taxon>Betaproteobacteria</taxon>
        <taxon>Burkholderiales</taxon>
        <taxon>Comamonadaceae</taxon>
        <taxon>Ramlibacter</taxon>
    </lineage>
</organism>
<evidence type="ECO:0000313" key="3">
    <source>
        <dbReference type="EMBL" id="QJW85565.1"/>
    </source>
</evidence>
<reference evidence="3 4" key="1">
    <citation type="submission" date="2020-05" db="EMBL/GenBank/DDBJ databases">
        <title>Ramlibacter rhizophilus sp. nov., isolated from rhizosphere soil of national flower Mugunghwa from South Korea.</title>
        <authorList>
            <person name="Zheng-Fei Y."/>
            <person name="Huan T."/>
        </authorList>
    </citation>
    <scope>NUCLEOTIDE SEQUENCE [LARGE SCALE GENOMIC DNA]</scope>
    <source>
        <strain evidence="3 4">H242</strain>
    </source>
</reference>
<protein>
    <submittedName>
        <fullName evidence="3">DDE-type integrase/transposase/recombinase</fullName>
    </submittedName>
</protein>
<feature type="domain" description="Integrase catalytic" evidence="2">
    <location>
        <begin position="1"/>
        <end position="177"/>
    </location>
</feature>
<evidence type="ECO:0000259" key="2">
    <source>
        <dbReference type="PROSITE" id="PS50994"/>
    </source>
</evidence>
<sequence>MNIFLKGSAVEDLGKPTITLMVDGSLSKARAFYLSYSPASSTSVLMCLRDYVRRNNRLPKILVLDNGKEFHSHALLLFCSLFGITIRWRRASHPRDSTIVERMLGVTEKEIIQQLDGNSIAMKDPRMVSSTHHPDKHIRWTLPALHGVFEYFLFDVHCKRIHPRFGMSPDDREKRQLPEYGSRSHVVVRYDQTLKLLTAPHCGPATRVIDRKRGVYADGMWYWHDRLALAEKGEECEVRTELWRMRILYVCFRGNWYVAQARDGGRRKAGTAGSLSCSCARRTARGRRMRRRTRTPLRTHKSANGCGETRPNGTSACATNSPRPTTSTKSSAWPKSCQRPRTRWAASSTSALVRAVSSTCSTQCRASRASMWHARLSRRRLKQTLPQTATRSPRRSS</sequence>
<evidence type="ECO:0000313" key="4">
    <source>
        <dbReference type="Proteomes" id="UP000500826"/>
    </source>
</evidence>
<dbReference type="InterPro" id="IPR012337">
    <property type="entry name" value="RNaseH-like_sf"/>
</dbReference>
<feature type="region of interest" description="Disordered" evidence="1">
    <location>
        <begin position="377"/>
        <end position="397"/>
    </location>
</feature>
<feature type="compositionally biased region" description="Polar residues" evidence="1">
    <location>
        <begin position="311"/>
        <end position="333"/>
    </location>
</feature>
<feature type="region of interest" description="Disordered" evidence="1">
    <location>
        <begin position="299"/>
        <end position="339"/>
    </location>
</feature>
<dbReference type="Gene3D" id="3.30.420.10">
    <property type="entry name" value="Ribonuclease H-like superfamily/Ribonuclease H"/>
    <property type="match status" value="1"/>
</dbReference>
<evidence type="ECO:0000256" key="1">
    <source>
        <dbReference type="SAM" id="MobiDB-lite"/>
    </source>
</evidence>
<keyword evidence="4" id="KW-1185">Reference proteome</keyword>
<dbReference type="InterPro" id="IPR001584">
    <property type="entry name" value="Integrase_cat-core"/>
</dbReference>
<proteinExistence type="predicted"/>
<dbReference type="EMBL" id="CP053418">
    <property type="protein sequence ID" value="QJW85565.1"/>
    <property type="molecule type" value="Genomic_DNA"/>
</dbReference>
<dbReference type="InterPro" id="IPR036397">
    <property type="entry name" value="RNaseH_sf"/>
</dbReference>
<gene>
    <name evidence="3" type="ORF">HK414_26660</name>
</gene>
<dbReference type="Proteomes" id="UP000500826">
    <property type="component" value="Chromosome"/>
</dbReference>